<dbReference type="AlphaFoldDB" id="A0A212FCW7"/>
<organism evidence="1 2">
    <name type="scientific">Danaus plexippus plexippus</name>
    <dbReference type="NCBI Taxonomy" id="278856"/>
    <lineage>
        <taxon>Eukaryota</taxon>
        <taxon>Metazoa</taxon>
        <taxon>Ecdysozoa</taxon>
        <taxon>Arthropoda</taxon>
        <taxon>Hexapoda</taxon>
        <taxon>Insecta</taxon>
        <taxon>Pterygota</taxon>
        <taxon>Neoptera</taxon>
        <taxon>Endopterygota</taxon>
        <taxon>Lepidoptera</taxon>
        <taxon>Glossata</taxon>
        <taxon>Ditrysia</taxon>
        <taxon>Papilionoidea</taxon>
        <taxon>Nymphalidae</taxon>
        <taxon>Danainae</taxon>
        <taxon>Danaini</taxon>
        <taxon>Danaina</taxon>
        <taxon>Danaus</taxon>
        <taxon>Danaus</taxon>
    </lineage>
</organism>
<dbReference type="KEGG" id="dpl:KGM_210183"/>
<dbReference type="Proteomes" id="UP000007151">
    <property type="component" value="Unassembled WGS sequence"/>
</dbReference>
<proteinExistence type="predicted"/>
<comment type="caution">
    <text evidence="1">The sequence shown here is derived from an EMBL/GenBank/DDBJ whole genome shotgun (WGS) entry which is preliminary data.</text>
</comment>
<name>A0A212FCW7_DANPL</name>
<protein>
    <submittedName>
        <fullName evidence="1">Uncharacterized protein</fullName>
    </submittedName>
</protein>
<accession>A0A212FCW7</accession>
<sequence length="164" mass="19223">MLSTNAYFHCTLVTRPANMLLQRQSIYLLAKIFRYKIHAHQDEFTGLSLGLQRRHQRATVKPKRSHFNKTSFQIFQSTSNRIFKELVVQTAQAFTFKARQCRRRPRIQRASAILFDQLSTNSKLEIEKYPKLILNIRKIKESIDIDNTTTEYKSTLNNDSLSSI</sequence>
<reference evidence="1 2" key="1">
    <citation type="journal article" date="2011" name="Cell">
        <title>The monarch butterfly genome yields insights into long-distance migration.</title>
        <authorList>
            <person name="Zhan S."/>
            <person name="Merlin C."/>
            <person name="Boore J.L."/>
            <person name="Reppert S.M."/>
        </authorList>
    </citation>
    <scope>NUCLEOTIDE SEQUENCE [LARGE SCALE GENOMIC DNA]</scope>
    <source>
        <strain evidence="1">F-2</strain>
    </source>
</reference>
<keyword evidence="2" id="KW-1185">Reference proteome</keyword>
<evidence type="ECO:0000313" key="2">
    <source>
        <dbReference type="Proteomes" id="UP000007151"/>
    </source>
</evidence>
<evidence type="ECO:0000313" key="1">
    <source>
        <dbReference type="EMBL" id="OWR51596.1"/>
    </source>
</evidence>
<dbReference type="EMBL" id="AGBW02009128">
    <property type="protein sequence ID" value="OWR51596.1"/>
    <property type="molecule type" value="Genomic_DNA"/>
</dbReference>
<dbReference type="InParanoid" id="A0A212FCW7"/>
<gene>
    <name evidence="1" type="ORF">KGM_210183</name>
</gene>